<name>A0A834VG07_SARSC</name>
<dbReference type="Pfam" id="PF13521">
    <property type="entry name" value="AAA_28"/>
    <property type="match status" value="1"/>
</dbReference>
<accession>A0A834VG07</accession>
<dbReference type="FunFam" id="3.40.50.300:FF:001321">
    <property type="entry name" value="Uncharacterized protein, isoform B"/>
    <property type="match status" value="1"/>
</dbReference>
<dbReference type="InterPro" id="IPR038727">
    <property type="entry name" value="NadR/Ttd14_AAA_dom"/>
</dbReference>
<dbReference type="Proteomes" id="UP000070412">
    <property type="component" value="Unassembled WGS sequence"/>
</dbReference>
<dbReference type="PANTHER" id="PTHR34932:SF1">
    <property type="entry name" value="TRPL TRANSLOCATION DEFECT PROTEIN 14"/>
    <property type="match status" value="1"/>
</dbReference>
<keyword evidence="5" id="KW-1185">Reference proteome</keyword>
<dbReference type="GO" id="GO:0070300">
    <property type="term" value="F:phosphatidic acid binding"/>
    <property type="evidence" value="ECO:0007669"/>
    <property type="project" value="TreeGrafter"/>
</dbReference>
<reference evidence="4" key="3">
    <citation type="submission" date="2022-06" db="UniProtKB">
        <authorList>
            <consortium name="EnsemblMetazoa"/>
        </authorList>
    </citation>
    <scope>IDENTIFICATION</scope>
</reference>
<evidence type="ECO:0000259" key="2">
    <source>
        <dbReference type="Pfam" id="PF13521"/>
    </source>
</evidence>
<protein>
    <recommendedName>
        <fullName evidence="2">NadR/Ttd14 AAA domain-containing protein</fullName>
    </recommendedName>
</protein>
<dbReference type="GO" id="GO:0035091">
    <property type="term" value="F:phosphatidylinositol binding"/>
    <property type="evidence" value="ECO:0007669"/>
    <property type="project" value="TreeGrafter"/>
</dbReference>
<evidence type="ECO:0000313" key="5">
    <source>
        <dbReference type="Proteomes" id="UP000070412"/>
    </source>
</evidence>
<dbReference type="Gene3D" id="2.40.320.10">
    <property type="entry name" value="Hypothetical Protein Pfu-838710-001"/>
    <property type="match status" value="1"/>
</dbReference>
<dbReference type="SUPFAM" id="SSF52540">
    <property type="entry name" value="P-loop containing nucleoside triphosphate hydrolases"/>
    <property type="match status" value="1"/>
</dbReference>
<dbReference type="InterPro" id="IPR053227">
    <property type="entry name" value="TRPL-trafficking_regulator"/>
</dbReference>
<reference evidence="3" key="2">
    <citation type="submission" date="2020-01" db="EMBL/GenBank/DDBJ databases">
        <authorList>
            <person name="Korhonen P.K.K."/>
            <person name="Guangxu M.G."/>
            <person name="Wang T.W."/>
            <person name="Stroehlein A.J.S."/>
            <person name="Young N.D."/>
            <person name="Ang C.-S.A."/>
            <person name="Fernando D.W.F."/>
            <person name="Lu H.L."/>
            <person name="Taylor S.T."/>
            <person name="Ehtesham M.E.M."/>
            <person name="Najaraj S.H.N."/>
            <person name="Harsha G.H.G."/>
            <person name="Madugundu A.M."/>
            <person name="Renuse S.R."/>
            <person name="Holt D.H."/>
            <person name="Pandey A.P."/>
            <person name="Papenfuss A.P."/>
            <person name="Gasser R.B.G."/>
            <person name="Fischer K.F."/>
        </authorList>
    </citation>
    <scope>NUCLEOTIDE SEQUENCE</scope>
    <source>
        <strain evidence="3">SSS_KF_BRIS2020</strain>
    </source>
</reference>
<feature type="region of interest" description="Disordered" evidence="1">
    <location>
        <begin position="470"/>
        <end position="498"/>
    </location>
</feature>
<reference evidence="5" key="1">
    <citation type="journal article" date="2020" name="PLoS Negl. Trop. Dis.">
        <title>High-quality nuclear genome for Sarcoptes scabiei-A critical resource for a neglected parasite.</title>
        <authorList>
            <person name="Korhonen P.K."/>
            <person name="Gasser R.B."/>
            <person name="Ma G."/>
            <person name="Wang T."/>
            <person name="Stroehlein A.J."/>
            <person name="Young N.D."/>
            <person name="Ang C.S."/>
            <person name="Fernando D.D."/>
            <person name="Lu H.C."/>
            <person name="Taylor S."/>
            <person name="Reynolds S.L."/>
            <person name="Mofiz E."/>
            <person name="Najaraj S.H."/>
            <person name="Gowda H."/>
            <person name="Madugundu A."/>
            <person name="Renuse S."/>
            <person name="Holt D."/>
            <person name="Pandey A."/>
            <person name="Papenfuss A.T."/>
            <person name="Fischer K."/>
        </authorList>
    </citation>
    <scope>NUCLEOTIDE SEQUENCE [LARGE SCALE GENOMIC DNA]</scope>
</reference>
<gene>
    <name evidence="3" type="ORF">SSS_6237</name>
</gene>
<feature type="region of interest" description="Disordered" evidence="1">
    <location>
        <begin position="26"/>
        <end position="45"/>
    </location>
</feature>
<dbReference type="EnsemblMetazoa" id="SSS_6237s_mrna">
    <property type="protein sequence ID" value="KAF7495526.1"/>
    <property type="gene ID" value="SSS_6237"/>
</dbReference>
<evidence type="ECO:0000313" key="3">
    <source>
        <dbReference type="EMBL" id="KAF7495526.1"/>
    </source>
</evidence>
<dbReference type="Gene3D" id="3.40.50.300">
    <property type="entry name" value="P-loop containing nucleotide triphosphate hydrolases"/>
    <property type="match status" value="1"/>
</dbReference>
<feature type="domain" description="NadR/Ttd14 AAA" evidence="2">
    <location>
        <begin position="57"/>
        <end position="237"/>
    </location>
</feature>
<organism evidence="3">
    <name type="scientific">Sarcoptes scabiei</name>
    <name type="common">Itch mite</name>
    <name type="synonym">Acarus scabiei</name>
    <dbReference type="NCBI Taxonomy" id="52283"/>
    <lineage>
        <taxon>Eukaryota</taxon>
        <taxon>Metazoa</taxon>
        <taxon>Ecdysozoa</taxon>
        <taxon>Arthropoda</taxon>
        <taxon>Chelicerata</taxon>
        <taxon>Arachnida</taxon>
        <taxon>Acari</taxon>
        <taxon>Acariformes</taxon>
        <taxon>Sarcoptiformes</taxon>
        <taxon>Astigmata</taxon>
        <taxon>Psoroptidia</taxon>
        <taxon>Sarcoptoidea</taxon>
        <taxon>Sarcoptidae</taxon>
        <taxon>Sarcoptinae</taxon>
        <taxon>Sarcoptes</taxon>
    </lineage>
</organism>
<feature type="compositionally biased region" description="Polar residues" evidence="1">
    <location>
        <begin position="486"/>
        <end position="498"/>
    </location>
</feature>
<proteinExistence type="predicted"/>
<evidence type="ECO:0000313" key="4">
    <source>
        <dbReference type="EnsemblMetazoa" id="KAF7495526.1"/>
    </source>
</evidence>
<dbReference type="SUPFAM" id="SSF55154">
    <property type="entry name" value="CYTH-like phosphatases"/>
    <property type="match status" value="1"/>
</dbReference>
<evidence type="ECO:0000256" key="1">
    <source>
        <dbReference type="SAM" id="MobiDB-lite"/>
    </source>
</evidence>
<dbReference type="GO" id="GO:0045494">
    <property type="term" value="P:photoreceptor cell maintenance"/>
    <property type="evidence" value="ECO:0007669"/>
    <property type="project" value="TreeGrafter"/>
</dbReference>
<dbReference type="GO" id="GO:0005525">
    <property type="term" value="F:GTP binding"/>
    <property type="evidence" value="ECO:0007669"/>
    <property type="project" value="TreeGrafter"/>
</dbReference>
<sequence length="498" mass="57561">MNRLTSSSSQIKTSGDCGKLESLMIDPSQTSLPSPSPPPLSMNHNHQQETDHIVYRLALTGGPCSGKTTGQARISTFFENLGWKVYRVPETATTLFSGGIRFPELNQEEAEKFQENLIKVMISIERTFFTLAQTCNRNCLIICDRGVMDATAYMSEDCWQRFLRANKWNTVELRDNRYNQVIHLVTSADGAEEYYNMEGNPVRTEGLDLARELDRKTMQAWVGHPYMDVIDNSTDFDTKMRRMIAALCRRIGIEADDRLQDESHKIKYLIEGPPPESSLFPPHQDFDVVHDYLISPNPKIQSRVRKRGQNGNWSYQQTVRRSDAGSQMVELRRQITHRDYVTLLAQRDDNHHTIYKIRRCFLWNRTYFQMDIYQAPRNGLCLLEAYTTLSGEDLKTRLPKFLNINREVTNDPHFSMFELSKRIVSNDFRFNKNHRASISTDRLLRFDSFNPCKPSDRKCMKSSHSANFFNGKSDDDPTNDDNNNTIKSKSNSANCHFK</sequence>
<dbReference type="InterPro" id="IPR027417">
    <property type="entry name" value="P-loop_NTPase"/>
</dbReference>
<dbReference type="AlphaFoldDB" id="A0A834VG07"/>
<dbReference type="InterPro" id="IPR033469">
    <property type="entry name" value="CYTH-like_dom_sf"/>
</dbReference>
<dbReference type="OrthoDB" id="6375174at2759"/>
<dbReference type="PANTHER" id="PTHR34932">
    <property type="entry name" value="TRPL TRANSLOCATION DEFECT PROTEIN 14"/>
    <property type="match status" value="1"/>
</dbReference>
<dbReference type="EMBL" id="WVUK01000048">
    <property type="protein sequence ID" value="KAF7495526.1"/>
    <property type="molecule type" value="Genomic_DNA"/>
</dbReference>